<dbReference type="Gene3D" id="1.10.10.60">
    <property type="entry name" value="Homeodomain-like"/>
    <property type="match status" value="2"/>
</dbReference>
<name>A0ABR2CYQ0_9ROSI</name>
<comment type="subcellular location">
    <subcellularLocation>
        <location evidence="1">Nucleus</location>
    </subcellularLocation>
</comment>
<dbReference type="InterPro" id="IPR050560">
    <property type="entry name" value="MYB_TF"/>
</dbReference>
<evidence type="ECO:0000256" key="1">
    <source>
        <dbReference type="ARBA" id="ARBA00004123"/>
    </source>
</evidence>
<dbReference type="EMBL" id="JBBPBM010000039">
    <property type="protein sequence ID" value="KAK8526039.1"/>
    <property type="molecule type" value="Genomic_DNA"/>
</dbReference>
<dbReference type="PANTHER" id="PTHR45614:SF175">
    <property type="entry name" value="TRANSCRIPTION FACTOR MYB105-RELATED"/>
    <property type="match status" value="1"/>
</dbReference>
<feature type="compositionally biased region" description="Low complexity" evidence="5">
    <location>
        <begin position="346"/>
        <end position="364"/>
    </location>
</feature>
<dbReference type="Pfam" id="PF00249">
    <property type="entry name" value="Myb_DNA-binding"/>
    <property type="match status" value="2"/>
</dbReference>
<evidence type="ECO:0000256" key="4">
    <source>
        <dbReference type="ARBA" id="ARBA00023242"/>
    </source>
</evidence>
<proteinExistence type="predicted"/>
<keyword evidence="4" id="KW-0539">Nucleus</keyword>
<evidence type="ECO:0000259" key="6">
    <source>
        <dbReference type="PROSITE" id="PS50090"/>
    </source>
</evidence>
<feature type="domain" description="Myb-like" evidence="6">
    <location>
        <begin position="109"/>
        <end position="155"/>
    </location>
</feature>
<organism evidence="8 9">
    <name type="scientific">Hibiscus sabdariffa</name>
    <name type="common">roselle</name>
    <dbReference type="NCBI Taxonomy" id="183260"/>
    <lineage>
        <taxon>Eukaryota</taxon>
        <taxon>Viridiplantae</taxon>
        <taxon>Streptophyta</taxon>
        <taxon>Embryophyta</taxon>
        <taxon>Tracheophyta</taxon>
        <taxon>Spermatophyta</taxon>
        <taxon>Magnoliopsida</taxon>
        <taxon>eudicotyledons</taxon>
        <taxon>Gunneridae</taxon>
        <taxon>Pentapetalae</taxon>
        <taxon>rosids</taxon>
        <taxon>malvids</taxon>
        <taxon>Malvales</taxon>
        <taxon>Malvaceae</taxon>
        <taxon>Malvoideae</taxon>
        <taxon>Hibiscus</taxon>
    </lineage>
</organism>
<feature type="region of interest" description="Disordered" evidence="5">
    <location>
        <begin position="336"/>
        <end position="365"/>
    </location>
</feature>
<sequence length="381" mass="42571">MGEKSVLYEPASMNSLGCQSSSSPGSSMGMVYPDMGCLSLGPNYVSVGSSTVFSSQENERALGSHFSEENHSSDAVEGKGSDCSDGFGDNNANLNEENAVSGQSKLCARGHWRPAEDTKLKELVALYGPQNWNLIAEKLEGRSGKSCRLRWFNQLDPRINRRAFTEDEEERLMQAHRLYGNKWAMIARLFPGRTDNAVKNHWHVIMARKYREQSSGYRRRRGRLSLSQSVYTKIEETPSFVCRDATPKAEPPQYCLNMQNTGLGNISHYQLGTFNGSEVSHHNEFCSQQKPYNFFPDDKRDGIMDMFRQTRFWERPIAIDEPQIYRVAMQQSQSITDSTASVTPQVSAIEPSSSSVEGSSNNGPYEAVPPPFIDFLGVGAI</sequence>
<evidence type="ECO:0000313" key="9">
    <source>
        <dbReference type="Proteomes" id="UP001472677"/>
    </source>
</evidence>
<feature type="compositionally biased region" description="Basic and acidic residues" evidence="5">
    <location>
        <begin position="59"/>
        <end position="82"/>
    </location>
</feature>
<feature type="domain" description="Myb-like" evidence="6">
    <location>
        <begin position="156"/>
        <end position="206"/>
    </location>
</feature>
<dbReference type="Proteomes" id="UP001472677">
    <property type="component" value="Unassembled WGS sequence"/>
</dbReference>
<keyword evidence="9" id="KW-1185">Reference proteome</keyword>
<dbReference type="InterPro" id="IPR001005">
    <property type="entry name" value="SANT/Myb"/>
</dbReference>
<feature type="region of interest" description="Disordered" evidence="5">
    <location>
        <begin position="59"/>
        <end position="90"/>
    </location>
</feature>
<gene>
    <name evidence="8" type="ORF">V6N12_020520</name>
</gene>
<dbReference type="PROSITE" id="PS50090">
    <property type="entry name" value="MYB_LIKE"/>
    <property type="match status" value="2"/>
</dbReference>
<keyword evidence="2" id="KW-0805">Transcription regulation</keyword>
<dbReference type="InterPro" id="IPR017930">
    <property type="entry name" value="Myb_dom"/>
</dbReference>
<feature type="domain" description="HTH myb-type" evidence="7">
    <location>
        <begin position="109"/>
        <end position="155"/>
    </location>
</feature>
<dbReference type="PANTHER" id="PTHR45614">
    <property type="entry name" value="MYB PROTEIN-RELATED"/>
    <property type="match status" value="1"/>
</dbReference>
<dbReference type="CDD" id="cd00167">
    <property type="entry name" value="SANT"/>
    <property type="match status" value="2"/>
</dbReference>
<dbReference type="SMART" id="SM00717">
    <property type="entry name" value="SANT"/>
    <property type="match status" value="2"/>
</dbReference>
<dbReference type="PROSITE" id="PS51294">
    <property type="entry name" value="HTH_MYB"/>
    <property type="match status" value="2"/>
</dbReference>
<dbReference type="SUPFAM" id="SSF46689">
    <property type="entry name" value="Homeodomain-like"/>
    <property type="match status" value="1"/>
</dbReference>
<comment type="caution">
    <text evidence="8">The sequence shown here is derived from an EMBL/GenBank/DDBJ whole genome shotgun (WGS) entry which is preliminary data.</text>
</comment>
<evidence type="ECO:0000259" key="7">
    <source>
        <dbReference type="PROSITE" id="PS51294"/>
    </source>
</evidence>
<reference evidence="8 9" key="1">
    <citation type="journal article" date="2024" name="G3 (Bethesda)">
        <title>Genome assembly of Hibiscus sabdariffa L. provides insights into metabolisms of medicinal natural products.</title>
        <authorList>
            <person name="Kim T."/>
        </authorList>
    </citation>
    <scope>NUCLEOTIDE SEQUENCE [LARGE SCALE GENOMIC DNA]</scope>
    <source>
        <strain evidence="8">TK-2024</strain>
        <tissue evidence="8">Old leaves</tissue>
    </source>
</reference>
<evidence type="ECO:0000256" key="2">
    <source>
        <dbReference type="ARBA" id="ARBA00023015"/>
    </source>
</evidence>
<evidence type="ECO:0000313" key="8">
    <source>
        <dbReference type="EMBL" id="KAK8526039.1"/>
    </source>
</evidence>
<accession>A0ABR2CYQ0</accession>
<feature type="compositionally biased region" description="Polar residues" evidence="5">
    <location>
        <begin position="336"/>
        <end position="345"/>
    </location>
</feature>
<protein>
    <submittedName>
        <fullName evidence="8">Uncharacterized protein</fullName>
    </submittedName>
</protein>
<evidence type="ECO:0000256" key="3">
    <source>
        <dbReference type="ARBA" id="ARBA00023163"/>
    </source>
</evidence>
<dbReference type="InterPro" id="IPR009057">
    <property type="entry name" value="Homeodomain-like_sf"/>
</dbReference>
<feature type="domain" description="HTH myb-type" evidence="7">
    <location>
        <begin position="156"/>
        <end position="210"/>
    </location>
</feature>
<evidence type="ECO:0000256" key="5">
    <source>
        <dbReference type="SAM" id="MobiDB-lite"/>
    </source>
</evidence>
<keyword evidence="3" id="KW-0804">Transcription</keyword>